<sequence>MLAEEKQVGKIIKGIGGFYYVKPRSSDEIVECKARGLLRHHKIVPTVGDEVVIQSDNPGEWTIESVEPRKNIFVRPPVANVDIGLIVFSMTSPKPNLLLLDKLLISSEIQNVEPLICFTKKDLASPEQEETLRKIYSKTPYKLFFFSDTDLDIMDEIAHEISHKTAFMAGPSGVGKSTMANNLCSNQTMETGTLSQKLKSGKHTTRHVELLKMRSGGFLLDTPGFSSYKLSEYIKAEELREYFPEFSRGECRFKSCLHQGEPGCQILEALKAGDISETRYEHYLYLLEEIKKEQR</sequence>
<feature type="domain" description="EngC GTPase" evidence="11">
    <location>
        <begin position="79"/>
        <end position="226"/>
    </location>
</feature>
<dbReference type="Proteomes" id="UP000036873">
    <property type="component" value="Unassembled WGS sequence"/>
</dbReference>
<comment type="caution">
    <text evidence="13">The sequence shown here is derived from an EMBL/GenBank/DDBJ whole genome shotgun (WGS) entry which is preliminary data.</text>
</comment>
<feature type="binding site" evidence="10">
    <location>
        <position position="258"/>
    </location>
    <ligand>
        <name>Zn(2+)</name>
        <dbReference type="ChEBI" id="CHEBI:29105"/>
    </ligand>
</feature>
<keyword evidence="5 10" id="KW-0547">Nucleotide-binding</keyword>
<dbReference type="SUPFAM" id="SSF50249">
    <property type="entry name" value="Nucleic acid-binding proteins"/>
    <property type="match status" value="1"/>
</dbReference>
<dbReference type="PROSITE" id="PS50936">
    <property type="entry name" value="ENGC_GTPASE"/>
    <property type="match status" value="1"/>
</dbReference>
<dbReference type="EC" id="3.6.1.-" evidence="10"/>
<feature type="binding site" evidence="10">
    <location>
        <begin position="170"/>
        <end position="178"/>
    </location>
    <ligand>
        <name>GTP</name>
        <dbReference type="ChEBI" id="CHEBI:37565"/>
    </ligand>
</feature>
<dbReference type="InterPro" id="IPR031944">
    <property type="entry name" value="RsgA_N"/>
</dbReference>
<dbReference type="PANTHER" id="PTHR32120:SF11">
    <property type="entry name" value="SMALL RIBOSOMAL SUBUNIT BIOGENESIS GTPASE RSGA 1, MITOCHONDRIAL-RELATED"/>
    <property type="match status" value="1"/>
</dbReference>
<accession>A0A0L6TYK9</accession>
<dbReference type="InterPro" id="IPR010914">
    <property type="entry name" value="RsgA_GTPase_dom"/>
</dbReference>
<protein>
    <recommendedName>
        <fullName evidence="10">Small ribosomal subunit biogenesis GTPase RsgA</fullName>
        <ecNumber evidence="10">3.6.1.-</ecNumber>
    </recommendedName>
</protein>
<dbReference type="PATRIC" id="fig|52689.4.peg.1905"/>
<reference evidence="14" key="1">
    <citation type="submission" date="2015-07" db="EMBL/GenBank/DDBJ databases">
        <title>Draft genome sequence of Acetobacterium bakii DSM 8293, a potential psychrophilic chemical producer through syngas fermentation.</title>
        <authorList>
            <person name="Song Y."/>
            <person name="Hwang S."/>
            <person name="Cho B.-K."/>
        </authorList>
    </citation>
    <scope>NUCLEOTIDE SEQUENCE [LARGE SCALE GENOMIC DNA]</scope>
    <source>
        <strain evidence="14">DSM 8239</strain>
    </source>
</reference>
<dbReference type="Gene3D" id="3.40.50.300">
    <property type="entry name" value="P-loop containing nucleotide triphosphate hydrolases"/>
    <property type="match status" value="1"/>
</dbReference>
<dbReference type="HAMAP" id="MF_01820">
    <property type="entry name" value="GTPase_RsgA"/>
    <property type="match status" value="1"/>
</dbReference>
<dbReference type="CDD" id="cd01854">
    <property type="entry name" value="YjeQ_EngC"/>
    <property type="match status" value="1"/>
</dbReference>
<evidence type="ECO:0000256" key="2">
    <source>
        <dbReference type="ARBA" id="ARBA00022517"/>
    </source>
</evidence>
<gene>
    <name evidence="10" type="primary">rsgA</name>
    <name evidence="13" type="ORF">AKG39_12705</name>
</gene>
<dbReference type="NCBIfam" id="TIGR00157">
    <property type="entry name" value="ribosome small subunit-dependent GTPase A"/>
    <property type="match status" value="1"/>
</dbReference>
<dbReference type="PANTHER" id="PTHR32120">
    <property type="entry name" value="SMALL RIBOSOMAL SUBUNIT BIOGENESIS GTPASE RSGA"/>
    <property type="match status" value="1"/>
</dbReference>
<dbReference type="AlphaFoldDB" id="A0A0L6TYK9"/>
<dbReference type="SUPFAM" id="SSF52540">
    <property type="entry name" value="P-loop containing nucleoside triphosphate hydrolases"/>
    <property type="match status" value="1"/>
</dbReference>
<keyword evidence="3 10" id="KW-0479">Metal-binding</keyword>
<evidence type="ECO:0000259" key="11">
    <source>
        <dbReference type="PROSITE" id="PS50936"/>
    </source>
</evidence>
<evidence type="ECO:0000256" key="10">
    <source>
        <dbReference type="HAMAP-Rule" id="MF_01820"/>
    </source>
</evidence>
<dbReference type="InterPro" id="IPR012340">
    <property type="entry name" value="NA-bd_OB-fold"/>
</dbReference>
<organism evidence="13 14">
    <name type="scientific">Acetobacterium bakii</name>
    <dbReference type="NCBI Taxonomy" id="52689"/>
    <lineage>
        <taxon>Bacteria</taxon>
        <taxon>Bacillati</taxon>
        <taxon>Bacillota</taxon>
        <taxon>Clostridia</taxon>
        <taxon>Eubacteriales</taxon>
        <taxon>Eubacteriaceae</taxon>
        <taxon>Acetobacterium</taxon>
    </lineage>
</organism>
<name>A0A0L6TYK9_9FIRM</name>
<dbReference type="GO" id="GO:0003924">
    <property type="term" value="F:GTPase activity"/>
    <property type="evidence" value="ECO:0007669"/>
    <property type="project" value="UniProtKB-UniRule"/>
</dbReference>
<dbReference type="STRING" id="52689.AKG39_12705"/>
<comment type="similarity">
    <text evidence="10">Belongs to the TRAFAC class YlqF/YawG GTPase family. RsgA subfamily.</text>
</comment>
<dbReference type="InterPro" id="IPR027417">
    <property type="entry name" value="P-loop_NTPase"/>
</dbReference>
<evidence type="ECO:0000256" key="1">
    <source>
        <dbReference type="ARBA" id="ARBA00022490"/>
    </source>
</evidence>
<proteinExistence type="inferred from homology"/>
<evidence type="ECO:0000256" key="4">
    <source>
        <dbReference type="ARBA" id="ARBA00022730"/>
    </source>
</evidence>
<dbReference type="GO" id="GO:0046872">
    <property type="term" value="F:metal ion binding"/>
    <property type="evidence" value="ECO:0007669"/>
    <property type="project" value="UniProtKB-KW"/>
</dbReference>
<dbReference type="Gene3D" id="1.10.40.50">
    <property type="entry name" value="Probable gtpase engc, domain 3"/>
    <property type="match status" value="1"/>
</dbReference>
<evidence type="ECO:0000256" key="7">
    <source>
        <dbReference type="ARBA" id="ARBA00022833"/>
    </source>
</evidence>
<keyword evidence="4 10" id="KW-0699">rRNA-binding</keyword>
<evidence type="ECO:0000256" key="3">
    <source>
        <dbReference type="ARBA" id="ARBA00022723"/>
    </source>
</evidence>
<dbReference type="PROSITE" id="PS51721">
    <property type="entry name" value="G_CP"/>
    <property type="match status" value="1"/>
</dbReference>
<feature type="binding site" evidence="10">
    <location>
        <begin position="119"/>
        <end position="122"/>
    </location>
    <ligand>
        <name>GTP</name>
        <dbReference type="ChEBI" id="CHEBI:37565"/>
    </ligand>
</feature>
<dbReference type="InterPro" id="IPR004881">
    <property type="entry name" value="Ribosome_biogen_GTPase_RsgA"/>
</dbReference>
<dbReference type="RefSeq" id="WP_050740776.1">
    <property type="nucleotide sequence ID" value="NZ_LGYO01000033.1"/>
</dbReference>
<keyword evidence="14" id="KW-1185">Reference proteome</keyword>
<keyword evidence="8 10" id="KW-0694">RNA-binding</keyword>
<evidence type="ECO:0000259" key="12">
    <source>
        <dbReference type="PROSITE" id="PS51721"/>
    </source>
</evidence>
<comment type="function">
    <text evidence="10">One of several proteins that assist in the late maturation steps of the functional core of the 30S ribosomal subunit. Helps release RbfA from mature subunits. May play a role in the assembly of ribosomal proteins into the subunit. Circularly permuted GTPase that catalyzes slow GTP hydrolysis, GTPase activity is stimulated by the 30S ribosomal subunit.</text>
</comment>
<comment type="cofactor">
    <cofactor evidence="10">
        <name>Zn(2+)</name>
        <dbReference type="ChEBI" id="CHEBI:29105"/>
    </cofactor>
    <text evidence="10">Binds 1 zinc ion per subunit.</text>
</comment>
<dbReference type="GO" id="GO:0005737">
    <property type="term" value="C:cytoplasm"/>
    <property type="evidence" value="ECO:0007669"/>
    <property type="project" value="UniProtKB-SubCell"/>
</dbReference>
<keyword evidence="1 10" id="KW-0963">Cytoplasm</keyword>
<keyword evidence="9 10" id="KW-0342">GTP-binding</keyword>
<feature type="binding site" evidence="10">
    <location>
        <position position="256"/>
    </location>
    <ligand>
        <name>Zn(2+)</name>
        <dbReference type="ChEBI" id="CHEBI:29105"/>
    </ligand>
</feature>
<dbReference type="CDD" id="cd04466">
    <property type="entry name" value="S1_YloQ_GTPase"/>
    <property type="match status" value="1"/>
</dbReference>
<dbReference type="InterPro" id="IPR030378">
    <property type="entry name" value="G_CP_dom"/>
</dbReference>
<comment type="subunit">
    <text evidence="10">Monomer. Associates with 30S ribosomal subunit, binds 16S rRNA.</text>
</comment>
<evidence type="ECO:0000313" key="13">
    <source>
        <dbReference type="EMBL" id="KNZ41182.1"/>
    </source>
</evidence>
<feature type="domain" description="CP-type G" evidence="12">
    <location>
        <begin position="70"/>
        <end position="228"/>
    </location>
</feature>
<dbReference type="Pfam" id="PF16745">
    <property type="entry name" value="RsgA_N"/>
    <property type="match status" value="1"/>
</dbReference>
<dbReference type="GO" id="GO:0019843">
    <property type="term" value="F:rRNA binding"/>
    <property type="evidence" value="ECO:0007669"/>
    <property type="project" value="UniProtKB-KW"/>
</dbReference>
<evidence type="ECO:0000313" key="14">
    <source>
        <dbReference type="Proteomes" id="UP000036873"/>
    </source>
</evidence>
<evidence type="ECO:0000256" key="6">
    <source>
        <dbReference type="ARBA" id="ARBA00022801"/>
    </source>
</evidence>
<evidence type="ECO:0000256" key="9">
    <source>
        <dbReference type="ARBA" id="ARBA00023134"/>
    </source>
</evidence>
<keyword evidence="2 10" id="KW-0690">Ribosome biogenesis</keyword>
<dbReference type="GO" id="GO:0005525">
    <property type="term" value="F:GTP binding"/>
    <property type="evidence" value="ECO:0007669"/>
    <property type="project" value="UniProtKB-UniRule"/>
</dbReference>
<comment type="subcellular location">
    <subcellularLocation>
        <location evidence="10">Cytoplasm</location>
    </subcellularLocation>
</comment>
<dbReference type="Gene3D" id="2.40.50.140">
    <property type="entry name" value="Nucleic acid-binding proteins"/>
    <property type="match status" value="1"/>
</dbReference>
<dbReference type="EMBL" id="LGYO01000033">
    <property type="protein sequence ID" value="KNZ41182.1"/>
    <property type="molecule type" value="Genomic_DNA"/>
</dbReference>
<feature type="binding site" evidence="10">
    <location>
        <position position="251"/>
    </location>
    <ligand>
        <name>Zn(2+)</name>
        <dbReference type="ChEBI" id="CHEBI:29105"/>
    </ligand>
</feature>
<feature type="binding site" evidence="10">
    <location>
        <position position="264"/>
    </location>
    <ligand>
        <name>Zn(2+)</name>
        <dbReference type="ChEBI" id="CHEBI:29105"/>
    </ligand>
</feature>
<evidence type="ECO:0000256" key="5">
    <source>
        <dbReference type="ARBA" id="ARBA00022741"/>
    </source>
</evidence>
<keyword evidence="7 10" id="KW-0862">Zinc</keyword>
<dbReference type="Pfam" id="PF03193">
    <property type="entry name" value="RsgA_GTPase"/>
    <property type="match status" value="1"/>
</dbReference>
<evidence type="ECO:0000256" key="8">
    <source>
        <dbReference type="ARBA" id="ARBA00022884"/>
    </source>
</evidence>
<dbReference type="OrthoDB" id="9809485at2"/>
<dbReference type="GO" id="GO:0042274">
    <property type="term" value="P:ribosomal small subunit biogenesis"/>
    <property type="evidence" value="ECO:0007669"/>
    <property type="project" value="UniProtKB-UniRule"/>
</dbReference>
<keyword evidence="6 10" id="KW-0378">Hydrolase</keyword>